<sequence length="117" mass="12333">MPDPVQNRVPRWAIFLTVLIALALAIATLSPGMPAIGPQGSDKWQHFAGFALLVLPLGYARPDWGLRILIGAAAFGGVIELIQPNVGRAAEWADLVADIAGAAAGILAMRLLTLRRG</sequence>
<protein>
    <submittedName>
        <fullName evidence="2">VanZ like family protein</fullName>
    </submittedName>
</protein>
<accession>A0A1N7E7Y1</accession>
<proteinExistence type="predicted"/>
<dbReference type="STRING" id="573024.SAMN05216208_2104"/>
<reference evidence="2 3" key="1">
    <citation type="submission" date="2017-01" db="EMBL/GenBank/DDBJ databases">
        <authorList>
            <person name="Mah S.A."/>
            <person name="Swanson W.J."/>
            <person name="Moy G.W."/>
            <person name="Vacquier V.D."/>
        </authorList>
    </citation>
    <scope>NUCLEOTIDE SEQUENCE [LARGE SCALE GENOMIC DNA]</scope>
    <source>
        <strain evidence="2 3">DSM 29590</strain>
    </source>
</reference>
<keyword evidence="1" id="KW-0472">Membrane</keyword>
<organism evidence="2 3">
    <name type="scientific">Roseovarius nanhaiticus</name>
    <dbReference type="NCBI Taxonomy" id="573024"/>
    <lineage>
        <taxon>Bacteria</taxon>
        <taxon>Pseudomonadati</taxon>
        <taxon>Pseudomonadota</taxon>
        <taxon>Alphaproteobacteria</taxon>
        <taxon>Rhodobacterales</taxon>
        <taxon>Roseobacteraceae</taxon>
        <taxon>Roseovarius</taxon>
    </lineage>
</organism>
<feature type="transmembrane region" description="Helical" evidence="1">
    <location>
        <begin position="12"/>
        <end position="32"/>
    </location>
</feature>
<feature type="transmembrane region" description="Helical" evidence="1">
    <location>
        <begin position="44"/>
        <end position="61"/>
    </location>
</feature>
<gene>
    <name evidence="2" type="ORF">SAMN05421666_0030</name>
</gene>
<dbReference type="RefSeq" id="WP_076533203.1">
    <property type="nucleotide sequence ID" value="NZ_CANNEL010000002.1"/>
</dbReference>
<keyword evidence="3" id="KW-1185">Reference proteome</keyword>
<evidence type="ECO:0000313" key="2">
    <source>
        <dbReference type="EMBL" id="SIR84139.1"/>
    </source>
</evidence>
<keyword evidence="1" id="KW-0812">Transmembrane</keyword>
<evidence type="ECO:0000256" key="1">
    <source>
        <dbReference type="SAM" id="Phobius"/>
    </source>
</evidence>
<keyword evidence="1" id="KW-1133">Transmembrane helix</keyword>
<dbReference type="Proteomes" id="UP000186019">
    <property type="component" value="Unassembled WGS sequence"/>
</dbReference>
<feature type="transmembrane region" description="Helical" evidence="1">
    <location>
        <begin position="68"/>
        <end position="86"/>
    </location>
</feature>
<dbReference type="AlphaFoldDB" id="A0A1N7E7Y1"/>
<name>A0A1N7E7Y1_9RHOB</name>
<evidence type="ECO:0000313" key="3">
    <source>
        <dbReference type="Proteomes" id="UP000186019"/>
    </source>
</evidence>
<dbReference type="EMBL" id="FTNV01000001">
    <property type="protein sequence ID" value="SIR84139.1"/>
    <property type="molecule type" value="Genomic_DNA"/>
</dbReference>
<feature type="transmembrane region" description="Helical" evidence="1">
    <location>
        <begin position="92"/>
        <end position="112"/>
    </location>
</feature>
<dbReference type="OrthoDB" id="582407at2"/>